<evidence type="ECO:0000256" key="1">
    <source>
        <dbReference type="SAM" id="SignalP"/>
    </source>
</evidence>
<dbReference type="KEGG" id="mbry:B1812_20340"/>
<dbReference type="EMBL" id="CP019948">
    <property type="protein sequence ID" value="ARN83044.1"/>
    <property type="molecule type" value="Genomic_DNA"/>
</dbReference>
<protein>
    <recommendedName>
        <fullName evidence="4">Alpha/beta hydrolase</fullName>
    </recommendedName>
</protein>
<evidence type="ECO:0000313" key="2">
    <source>
        <dbReference type="EMBL" id="ARN83044.1"/>
    </source>
</evidence>
<gene>
    <name evidence="2" type="ORF">B1812_20340</name>
</gene>
<dbReference type="STRING" id="655015.B1812_20340"/>
<reference evidence="2 3" key="1">
    <citation type="submission" date="2017-02" db="EMBL/GenBank/DDBJ databases">
        <authorList>
            <person name="Peterson S.W."/>
        </authorList>
    </citation>
    <scope>NUCLEOTIDE SEQUENCE [LARGE SCALE GENOMIC DNA]</scope>
    <source>
        <strain evidence="2 3">S285</strain>
    </source>
</reference>
<name>A0A1W6MZL8_9HYPH</name>
<dbReference type="AlphaFoldDB" id="A0A1W6MZL8"/>
<accession>A0A1W6MZL8</accession>
<dbReference type="InterPro" id="IPR029058">
    <property type="entry name" value="AB_hydrolase_fold"/>
</dbReference>
<keyword evidence="1" id="KW-0732">Signal</keyword>
<evidence type="ECO:0008006" key="4">
    <source>
        <dbReference type="Google" id="ProtNLM"/>
    </source>
</evidence>
<dbReference type="Gene3D" id="3.40.50.1820">
    <property type="entry name" value="alpha/beta hydrolase"/>
    <property type="match status" value="1"/>
</dbReference>
<keyword evidence="3" id="KW-1185">Reference proteome</keyword>
<dbReference type="Proteomes" id="UP000193978">
    <property type="component" value="Chromosome"/>
</dbReference>
<evidence type="ECO:0000313" key="3">
    <source>
        <dbReference type="Proteomes" id="UP000193978"/>
    </source>
</evidence>
<dbReference type="SUPFAM" id="SSF53474">
    <property type="entry name" value="alpha/beta-Hydrolases"/>
    <property type="match status" value="1"/>
</dbReference>
<proteinExistence type="predicted"/>
<feature type="signal peptide" evidence="1">
    <location>
        <begin position="1"/>
        <end position="39"/>
    </location>
</feature>
<sequence>MRKAGLYYFAPGSSHKWRRSARRAAATCIACLTVSGAFAFAQIASRDVDDVSIAPGPNYDKAKFSLWHPEDAGPLHAVVVLMPGSNQDGRPDVRDPFWQDFARRNNVALMGCYFTDAPHDLAFIENYANAAQGSGQALLDALQALSNRAQHPELANAPLLLWGVSAGGEFNYEFTAWKAERVIGFIVNKGGIYFSALLPSAARRVPGLFYSGELDLDSRKRVISGLFALNRRAGALWAFAEEPNVSHDDKRSRELAAIFFESVLPLRLDASSSEGALQPLDEGSGFLGDPVRMTFRPATEEATETELTAWLPSERVARAWQAVVRGEPIDR</sequence>
<feature type="chain" id="PRO_5012890683" description="Alpha/beta hydrolase" evidence="1">
    <location>
        <begin position="40"/>
        <end position="331"/>
    </location>
</feature>
<organism evidence="2 3">
    <name type="scientific">Methylocystis bryophila</name>
    <dbReference type="NCBI Taxonomy" id="655015"/>
    <lineage>
        <taxon>Bacteria</taxon>
        <taxon>Pseudomonadati</taxon>
        <taxon>Pseudomonadota</taxon>
        <taxon>Alphaproteobacteria</taxon>
        <taxon>Hyphomicrobiales</taxon>
        <taxon>Methylocystaceae</taxon>
        <taxon>Methylocystis</taxon>
    </lineage>
</organism>